<dbReference type="AlphaFoldDB" id="A0A396GTY0"/>
<dbReference type="EMBL" id="PSQE01000007">
    <property type="protein sequence ID" value="RHN44510.1"/>
    <property type="molecule type" value="Genomic_DNA"/>
</dbReference>
<organism evidence="2">
    <name type="scientific">Medicago truncatula</name>
    <name type="common">Barrel medic</name>
    <name type="synonym">Medicago tribuloides</name>
    <dbReference type="NCBI Taxonomy" id="3880"/>
    <lineage>
        <taxon>Eukaryota</taxon>
        <taxon>Viridiplantae</taxon>
        <taxon>Streptophyta</taxon>
        <taxon>Embryophyta</taxon>
        <taxon>Tracheophyta</taxon>
        <taxon>Spermatophyta</taxon>
        <taxon>Magnoliopsida</taxon>
        <taxon>eudicotyledons</taxon>
        <taxon>Gunneridae</taxon>
        <taxon>Pentapetalae</taxon>
        <taxon>rosids</taxon>
        <taxon>fabids</taxon>
        <taxon>Fabales</taxon>
        <taxon>Fabaceae</taxon>
        <taxon>Papilionoideae</taxon>
        <taxon>50 kb inversion clade</taxon>
        <taxon>NPAAA clade</taxon>
        <taxon>Hologalegina</taxon>
        <taxon>IRL clade</taxon>
        <taxon>Trifolieae</taxon>
        <taxon>Medicago</taxon>
    </lineage>
</organism>
<gene>
    <name evidence="2" type="ORF">MtrunA17_Chr7g0220191</name>
</gene>
<sequence length="49" mass="4819">MAPSLSGAIVCAVQTISNIGFSISGTGSEPTIRAAAPSPNSACPTRLSK</sequence>
<dbReference type="Gramene" id="rna38638">
    <property type="protein sequence ID" value="RHN44510.1"/>
    <property type="gene ID" value="gene38638"/>
</dbReference>
<evidence type="ECO:0000313" key="2">
    <source>
        <dbReference type="EMBL" id="RHN44510.1"/>
    </source>
</evidence>
<name>A0A396GTY0_MEDTR</name>
<proteinExistence type="predicted"/>
<comment type="caution">
    <text evidence="2">The sequence shown here is derived from an EMBL/GenBank/DDBJ whole genome shotgun (WGS) entry which is preliminary data.</text>
</comment>
<reference evidence="2" key="1">
    <citation type="journal article" date="2018" name="Nat. Plants">
        <title>Whole-genome landscape of Medicago truncatula symbiotic genes.</title>
        <authorList>
            <person name="Pecrix Y."/>
            <person name="Gamas P."/>
            <person name="Carrere S."/>
        </authorList>
    </citation>
    <scope>NUCLEOTIDE SEQUENCE</scope>
    <source>
        <tissue evidence="2">Leaves</tissue>
    </source>
</reference>
<protein>
    <submittedName>
        <fullName evidence="2">Uncharacterized protein</fullName>
    </submittedName>
</protein>
<feature type="region of interest" description="Disordered" evidence="1">
    <location>
        <begin position="30"/>
        <end position="49"/>
    </location>
</feature>
<accession>A0A396GTY0</accession>
<dbReference type="Proteomes" id="UP000265566">
    <property type="component" value="Chromosome 7"/>
</dbReference>
<evidence type="ECO:0000256" key="1">
    <source>
        <dbReference type="SAM" id="MobiDB-lite"/>
    </source>
</evidence>